<keyword evidence="5 20" id="KW-0732">Signal</keyword>
<evidence type="ECO:0000313" key="24">
    <source>
        <dbReference type="Proteomes" id="UP001249851"/>
    </source>
</evidence>
<dbReference type="FunFam" id="1.20.58.390:FF:000098">
    <property type="entry name" value="Predicted protein"/>
    <property type="match status" value="1"/>
</dbReference>
<dbReference type="PROSITE" id="PS00236">
    <property type="entry name" value="NEUROTR_ION_CHANNEL"/>
    <property type="match status" value="1"/>
</dbReference>
<dbReference type="PRINTS" id="PR00253">
    <property type="entry name" value="GABAARECEPTR"/>
</dbReference>
<evidence type="ECO:0000256" key="2">
    <source>
        <dbReference type="ARBA" id="ARBA00022448"/>
    </source>
</evidence>
<keyword evidence="10" id="KW-1015">Disulfide bond</keyword>
<dbReference type="Gene3D" id="1.20.58.390">
    <property type="entry name" value="Neurotransmitter-gated ion-channel transmembrane domain"/>
    <property type="match status" value="1"/>
</dbReference>
<evidence type="ECO:0000256" key="12">
    <source>
        <dbReference type="ARBA" id="ARBA00023173"/>
    </source>
</evidence>
<organism evidence="23 24">
    <name type="scientific">Acropora cervicornis</name>
    <name type="common">Staghorn coral</name>
    <dbReference type="NCBI Taxonomy" id="6130"/>
    <lineage>
        <taxon>Eukaryota</taxon>
        <taxon>Metazoa</taxon>
        <taxon>Cnidaria</taxon>
        <taxon>Anthozoa</taxon>
        <taxon>Hexacorallia</taxon>
        <taxon>Scleractinia</taxon>
        <taxon>Astrocoeniina</taxon>
        <taxon>Acroporidae</taxon>
        <taxon>Acropora</taxon>
    </lineage>
</organism>
<keyword evidence="11 23" id="KW-0675">Receptor</keyword>
<name>A0AAD9R3M6_ACRCE</name>
<accession>A0AAD9R3M6</accession>
<evidence type="ECO:0000256" key="20">
    <source>
        <dbReference type="RuleBase" id="RU000687"/>
    </source>
</evidence>
<dbReference type="PRINTS" id="PR00252">
    <property type="entry name" value="NRIONCHANNEL"/>
</dbReference>
<dbReference type="Pfam" id="PF02931">
    <property type="entry name" value="Neur_chan_LBD"/>
    <property type="match status" value="1"/>
</dbReference>
<evidence type="ECO:0000313" key="23">
    <source>
        <dbReference type="EMBL" id="KAK2572518.1"/>
    </source>
</evidence>
<evidence type="ECO:0000256" key="6">
    <source>
        <dbReference type="ARBA" id="ARBA00022989"/>
    </source>
</evidence>
<evidence type="ECO:0000256" key="11">
    <source>
        <dbReference type="ARBA" id="ARBA00023170"/>
    </source>
</evidence>
<evidence type="ECO:0000259" key="22">
    <source>
        <dbReference type="Pfam" id="PF02932"/>
    </source>
</evidence>
<reference evidence="23" key="1">
    <citation type="journal article" date="2023" name="G3 (Bethesda)">
        <title>Whole genome assembly and annotation of the endangered Caribbean coral Acropora cervicornis.</title>
        <authorList>
            <person name="Selwyn J.D."/>
            <person name="Vollmer S.V."/>
        </authorList>
    </citation>
    <scope>NUCLEOTIDE SEQUENCE</scope>
    <source>
        <strain evidence="23">K2</strain>
    </source>
</reference>
<comment type="subcellular location">
    <subcellularLocation>
        <location evidence="18">Postsynaptic cell membrane</location>
        <topology evidence="18">Multi-pass membrane protein</topology>
    </subcellularLocation>
</comment>
<evidence type="ECO:0000256" key="7">
    <source>
        <dbReference type="ARBA" id="ARBA00023018"/>
    </source>
</evidence>
<evidence type="ECO:0000256" key="13">
    <source>
        <dbReference type="ARBA" id="ARBA00023180"/>
    </source>
</evidence>
<protein>
    <recommendedName>
        <fullName evidence="19">Gamma-aminobutyric acid receptor subunit beta</fullName>
    </recommendedName>
</protein>
<evidence type="ECO:0000256" key="8">
    <source>
        <dbReference type="ARBA" id="ARBA00023065"/>
    </source>
</evidence>
<dbReference type="Pfam" id="PF02932">
    <property type="entry name" value="Neur_chan_memb"/>
    <property type="match status" value="1"/>
</dbReference>
<evidence type="ECO:0000256" key="15">
    <source>
        <dbReference type="ARBA" id="ARBA00023257"/>
    </source>
</evidence>
<proteinExistence type="inferred from homology"/>
<dbReference type="InterPro" id="IPR006202">
    <property type="entry name" value="Neur_chan_lig-bd"/>
</dbReference>
<sequence>METKTAVVIVLAVALELVCKGEDDIDENYKKSMEEAHSLSVTINKNLENYDRKLRPNAGGKPVMVEVEFKVISFGEIKEVNMEYSMDIFFRQWWKDPRMRHNSSKPFNMAYDPTSLIWTPDTYFWNVKHAKYHRVTRENMRVRISADGEIYFSTRISVVAHCDMDLHMYPMDTQTCELRIESYAHTMDDVDYKWRSGNNKGIEIVSSKMAQFDLLRYETSNDASINSKGSFAKLRAEFKFRRRLDYHMSSVYLPEVILVVLSWCTFFITPSAVPARVSLSITTILTTILLSSTVNSEIPKVSYLKSIDFFMLTSFGFIFSALVEYIIVLNTSNVFWRKKTKEMNHDTAEEGLDDIVLKLNGSPKKMELSKLRPRKPMERSADAPSTDHWVDKTSRVLFPALFVLFLMIYTVHYKSRIEE</sequence>
<evidence type="ECO:0000256" key="5">
    <source>
        <dbReference type="ARBA" id="ARBA00022729"/>
    </source>
</evidence>
<dbReference type="PANTHER" id="PTHR18945">
    <property type="entry name" value="NEUROTRANSMITTER GATED ION CHANNEL"/>
    <property type="match status" value="1"/>
</dbReference>
<dbReference type="Proteomes" id="UP001249851">
    <property type="component" value="Unassembled WGS sequence"/>
</dbReference>
<feature type="transmembrane region" description="Helical" evidence="20">
    <location>
        <begin position="396"/>
        <end position="413"/>
    </location>
</feature>
<dbReference type="CDD" id="cd18990">
    <property type="entry name" value="LGIC_ECD_GABAAR"/>
    <property type="match status" value="1"/>
</dbReference>
<evidence type="ECO:0000256" key="10">
    <source>
        <dbReference type="ARBA" id="ARBA00023157"/>
    </source>
</evidence>
<keyword evidence="13" id="KW-0325">Glycoprotein</keyword>
<dbReference type="InterPro" id="IPR018000">
    <property type="entry name" value="Neurotransmitter_ion_chnl_CS"/>
</dbReference>
<keyword evidence="4 20" id="KW-0812">Transmembrane</keyword>
<keyword evidence="3" id="KW-1003">Cell membrane</keyword>
<feature type="transmembrane region" description="Helical" evidence="20">
    <location>
        <begin position="307"/>
        <end position="328"/>
    </location>
</feature>
<evidence type="ECO:0000259" key="21">
    <source>
        <dbReference type="Pfam" id="PF02931"/>
    </source>
</evidence>
<keyword evidence="6 20" id="KW-1133">Transmembrane helix</keyword>
<evidence type="ECO:0000256" key="19">
    <source>
        <dbReference type="ARBA" id="ARBA00071250"/>
    </source>
</evidence>
<keyword evidence="9 20" id="KW-0472">Membrane</keyword>
<evidence type="ECO:0000256" key="16">
    <source>
        <dbReference type="ARBA" id="ARBA00023286"/>
    </source>
</evidence>
<dbReference type="InterPro" id="IPR006201">
    <property type="entry name" value="Neur_channel"/>
</dbReference>
<dbReference type="CDD" id="cd19049">
    <property type="entry name" value="LGIC_TM_anion"/>
    <property type="match status" value="1"/>
</dbReference>
<comment type="caution">
    <text evidence="23">The sequence shown here is derived from an EMBL/GenBank/DDBJ whole genome shotgun (WGS) entry which is preliminary data.</text>
</comment>
<dbReference type="GO" id="GO:0034707">
    <property type="term" value="C:chloride channel complex"/>
    <property type="evidence" value="ECO:0007669"/>
    <property type="project" value="UniProtKB-KW"/>
</dbReference>
<feature type="transmembrane region" description="Helical" evidence="20">
    <location>
        <begin position="251"/>
        <end position="269"/>
    </location>
</feature>
<dbReference type="GO" id="GO:0004888">
    <property type="term" value="F:transmembrane signaling receptor activity"/>
    <property type="evidence" value="ECO:0007669"/>
    <property type="project" value="InterPro"/>
</dbReference>
<dbReference type="SUPFAM" id="SSF90112">
    <property type="entry name" value="Neurotransmitter-gated ion-channel transmembrane pore"/>
    <property type="match status" value="1"/>
</dbReference>
<dbReference type="InterPro" id="IPR036719">
    <property type="entry name" value="Neuro-gated_channel_TM_sf"/>
</dbReference>
<dbReference type="InterPro" id="IPR036734">
    <property type="entry name" value="Neur_chan_lig-bd_sf"/>
</dbReference>
<comment type="caution">
    <text evidence="20">Lacks conserved residue(s) required for the propagation of feature annotation.</text>
</comment>
<dbReference type="NCBIfam" id="TIGR00860">
    <property type="entry name" value="LIC"/>
    <property type="match status" value="1"/>
</dbReference>
<dbReference type="AlphaFoldDB" id="A0AAD9R3M6"/>
<reference evidence="23" key="2">
    <citation type="journal article" date="2023" name="Science">
        <title>Genomic signatures of disease resistance in endangered staghorn corals.</title>
        <authorList>
            <person name="Vollmer S.V."/>
            <person name="Selwyn J.D."/>
            <person name="Despard B.A."/>
            <person name="Roesel C.L."/>
        </authorList>
    </citation>
    <scope>NUCLEOTIDE SEQUENCE</scope>
    <source>
        <strain evidence="23">K2</strain>
    </source>
</reference>
<dbReference type="EMBL" id="JARQWQ010000004">
    <property type="protein sequence ID" value="KAK2572518.1"/>
    <property type="molecule type" value="Genomic_DNA"/>
</dbReference>
<evidence type="ECO:0000256" key="17">
    <source>
        <dbReference type="ARBA" id="ARBA00023303"/>
    </source>
</evidence>
<keyword evidence="17 20" id="KW-0407">Ion channel</keyword>
<dbReference type="GO" id="GO:0005254">
    <property type="term" value="F:chloride channel activity"/>
    <property type="evidence" value="ECO:0007669"/>
    <property type="project" value="UniProtKB-KW"/>
</dbReference>
<feature type="domain" description="Neurotransmitter-gated ion-channel transmembrane" evidence="22">
    <location>
        <begin position="251"/>
        <end position="348"/>
    </location>
</feature>
<comment type="similarity">
    <text evidence="1">Belongs to the ligand-gated ion channel (TC 1.A.9) family. Gamma-aminobutyric acid receptor (TC 1.A.9.5) subfamily.</text>
</comment>
<dbReference type="SUPFAM" id="SSF63712">
    <property type="entry name" value="Nicotinic receptor ligand binding domain-like"/>
    <property type="match status" value="1"/>
</dbReference>
<evidence type="ECO:0000256" key="18">
    <source>
        <dbReference type="ARBA" id="ARBA00034104"/>
    </source>
</evidence>
<keyword evidence="8 20" id="KW-0406">Ion transport</keyword>
<keyword evidence="12" id="KW-0869">Chloride channel</keyword>
<dbReference type="Gene3D" id="2.70.170.10">
    <property type="entry name" value="Neurotransmitter-gated ion-channel ligand-binding domain"/>
    <property type="match status" value="1"/>
</dbReference>
<dbReference type="InterPro" id="IPR006029">
    <property type="entry name" value="Neurotrans-gated_channel_TM"/>
</dbReference>
<keyword evidence="24" id="KW-1185">Reference proteome</keyword>
<evidence type="ECO:0000256" key="9">
    <source>
        <dbReference type="ARBA" id="ARBA00023136"/>
    </source>
</evidence>
<evidence type="ECO:0000256" key="14">
    <source>
        <dbReference type="ARBA" id="ARBA00023214"/>
    </source>
</evidence>
<feature type="chain" id="PRO_5041777848" description="Gamma-aminobutyric acid receptor subunit beta" evidence="20">
    <location>
        <begin position="22"/>
        <end position="419"/>
    </location>
</feature>
<keyword evidence="2 20" id="KW-0813">Transport</keyword>
<feature type="signal peptide" evidence="20">
    <location>
        <begin position="1"/>
        <end position="21"/>
    </location>
</feature>
<dbReference type="GO" id="GO:0005230">
    <property type="term" value="F:extracellular ligand-gated monoatomic ion channel activity"/>
    <property type="evidence" value="ECO:0007669"/>
    <property type="project" value="InterPro"/>
</dbReference>
<keyword evidence="15" id="KW-0628">Postsynaptic cell membrane</keyword>
<evidence type="ECO:0000256" key="4">
    <source>
        <dbReference type="ARBA" id="ARBA00022692"/>
    </source>
</evidence>
<evidence type="ECO:0000256" key="1">
    <source>
        <dbReference type="ARBA" id="ARBA00010180"/>
    </source>
</evidence>
<gene>
    <name evidence="23" type="ORF">P5673_002775</name>
</gene>
<dbReference type="InterPro" id="IPR038050">
    <property type="entry name" value="Neuro_actylchol_rec"/>
</dbReference>
<dbReference type="FunFam" id="2.70.170.10:FF:000021">
    <property type="entry name" value="Gamma-aminobutyric acid receptor isoform 3b"/>
    <property type="match status" value="1"/>
</dbReference>
<keyword evidence="16" id="KW-1071">Ligand-gated ion channel</keyword>
<feature type="domain" description="Neurotransmitter-gated ion-channel ligand-binding" evidence="21">
    <location>
        <begin position="43"/>
        <end position="243"/>
    </location>
</feature>
<dbReference type="GO" id="GO:0045211">
    <property type="term" value="C:postsynaptic membrane"/>
    <property type="evidence" value="ECO:0007669"/>
    <property type="project" value="UniProtKB-SubCell"/>
</dbReference>
<evidence type="ECO:0000256" key="3">
    <source>
        <dbReference type="ARBA" id="ARBA00022475"/>
    </source>
</evidence>
<keyword evidence="7" id="KW-0770">Synapse</keyword>
<dbReference type="InterPro" id="IPR006028">
    <property type="entry name" value="GABAA/Glycine_rcpt"/>
</dbReference>
<keyword evidence="14" id="KW-0868">Chloride</keyword>